<evidence type="ECO:0000313" key="5">
    <source>
        <dbReference type="Proteomes" id="UP000238479"/>
    </source>
</evidence>
<name>A0A2P6RMR3_ROSCH</name>
<dbReference type="InterPro" id="IPR042099">
    <property type="entry name" value="ANL_N_sf"/>
</dbReference>
<dbReference type="OrthoDB" id="408177at2759"/>
<dbReference type="Gene3D" id="3.40.50.12780">
    <property type="entry name" value="N-terminal domain of ligase-like"/>
    <property type="match status" value="1"/>
</dbReference>
<dbReference type="SUPFAM" id="SSF56801">
    <property type="entry name" value="Acetyl-CoA synthetase-like"/>
    <property type="match status" value="1"/>
</dbReference>
<organism evidence="4 5">
    <name type="scientific">Rosa chinensis</name>
    <name type="common">China rose</name>
    <dbReference type="NCBI Taxonomy" id="74649"/>
    <lineage>
        <taxon>Eukaryota</taxon>
        <taxon>Viridiplantae</taxon>
        <taxon>Streptophyta</taxon>
        <taxon>Embryophyta</taxon>
        <taxon>Tracheophyta</taxon>
        <taxon>Spermatophyta</taxon>
        <taxon>Magnoliopsida</taxon>
        <taxon>eudicotyledons</taxon>
        <taxon>Gunneridae</taxon>
        <taxon>Pentapetalae</taxon>
        <taxon>rosids</taxon>
        <taxon>fabids</taxon>
        <taxon>Rosales</taxon>
        <taxon>Rosaceae</taxon>
        <taxon>Rosoideae</taxon>
        <taxon>Rosoideae incertae sedis</taxon>
        <taxon>Rosa</taxon>
    </lineage>
</organism>
<dbReference type="Gramene" id="PRQ47729">
    <property type="protein sequence ID" value="PRQ47729"/>
    <property type="gene ID" value="RchiOBHm_Chr2g0102891"/>
</dbReference>
<protein>
    <submittedName>
        <fullName evidence="4">Putative AMP-dependent synthetase/ligase</fullName>
    </submittedName>
</protein>
<dbReference type="PANTHER" id="PTHR44394">
    <property type="entry name" value="BETA-ALANINE-ACTIVATING ENZYME"/>
    <property type="match status" value="1"/>
</dbReference>
<accession>A0A2P6RMR3</accession>
<feature type="chain" id="PRO_5015135680" evidence="2">
    <location>
        <begin position="21"/>
        <end position="201"/>
    </location>
</feature>
<dbReference type="Pfam" id="PF00501">
    <property type="entry name" value="AMP-binding"/>
    <property type="match status" value="1"/>
</dbReference>
<evidence type="ECO:0000256" key="2">
    <source>
        <dbReference type="SAM" id="SignalP"/>
    </source>
</evidence>
<dbReference type="GO" id="GO:0005737">
    <property type="term" value="C:cytoplasm"/>
    <property type="evidence" value="ECO:0007669"/>
    <property type="project" value="UniProtKB-SubCell"/>
</dbReference>
<reference evidence="4 5" key="1">
    <citation type="journal article" date="2018" name="Nat. Genet.">
        <title>The Rosa genome provides new insights in the design of modern roses.</title>
        <authorList>
            <person name="Bendahmane M."/>
        </authorList>
    </citation>
    <scope>NUCLEOTIDE SEQUENCE [LARGE SCALE GENOMIC DNA]</scope>
    <source>
        <strain evidence="5">cv. Old Blush</strain>
    </source>
</reference>
<comment type="subcellular location">
    <subcellularLocation>
        <location evidence="1">Cytoplasm</location>
    </subcellularLocation>
</comment>
<dbReference type="STRING" id="74649.A0A2P6RMR3"/>
<dbReference type="AlphaFoldDB" id="A0A2P6RMR3"/>
<dbReference type="InterPro" id="IPR020845">
    <property type="entry name" value="AMP-binding_CS"/>
</dbReference>
<gene>
    <name evidence="4" type="ORF">RchiOBHm_Chr2g0102891</name>
</gene>
<evidence type="ECO:0000259" key="3">
    <source>
        <dbReference type="Pfam" id="PF00501"/>
    </source>
</evidence>
<feature type="signal peptide" evidence="2">
    <location>
        <begin position="1"/>
        <end position="20"/>
    </location>
</feature>
<dbReference type="InterPro" id="IPR000873">
    <property type="entry name" value="AMP-dep_synth/lig_dom"/>
</dbReference>
<dbReference type="GO" id="GO:0043041">
    <property type="term" value="P:amino acid activation for nonribosomal peptide biosynthetic process"/>
    <property type="evidence" value="ECO:0007669"/>
    <property type="project" value="TreeGrafter"/>
</dbReference>
<evidence type="ECO:0000256" key="1">
    <source>
        <dbReference type="ARBA" id="ARBA00004496"/>
    </source>
</evidence>
<proteinExistence type="predicted"/>
<sequence length="201" mass="23089">MPPLMEYLVSMLSVLRCGEAFLPLDPSWPKQRLFSIIVLANVDLIITCRTPFGYKLDSNWLEQSCNRNSLWFSIGGEFVTVSDGGECRRESEKEDERLFCYVMYSSGSTGKPKGVCGTEQGLWNRFLWMQELYPLNGEEVLLFKTAISFVDHFQAFLNAILTGFALVIPPFNQLKQNVFSIVDFLQFWRCSLGFSRWEDCA</sequence>
<dbReference type="PROSITE" id="PS00455">
    <property type="entry name" value="AMP_BINDING"/>
    <property type="match status" value="1"/>
</dbReference>
<dbReference type="PANTHER" id="PTHR44394:SF1">
    <property type="entry name" value="BETA-ALANINE-ACTIVATING ENZYME"/>
    <property type="match status" value="1"/>
</dbReference>
<keyword evidence="4" id="KW-0436">Ligase</keyword>
<dbReference type="GO" id="GO:0016874">
    <property type="term" value="F:ligase activity"/>
    <property type="evidence" value="ECO:0007669"/>
    <property type="project" value="UniProtKB-KW"/>
</dbReference>
<comment type="caution">
    <text evidence="4">The sequence shown here is derived from an EMBL/GenBank/DDBJ whole genome shotgun (WGS) entry which is preliminary data.</text>
</comment>
<feature type="domain" description="AMP-dependent synthetase/ligase" evidence="3">
    <location>
        <begin position="1"/>
        <end position="175"/>
    </location>
</feature>
<keyword evidence="5" id="KW-1185">Reference proteome</keyword>
<dbReference type="EMBL" id="PDCK01000040">
    <property type="protein sequence ID" value="PRQ47729.1"/>
    <property type="molecule type" value="Genomic_DNA"/>
</dbReference>
<keyword evidence="2" id="KW-0732">Signal</keyword>
<dbReference type="Proteomes" id="UP000238479">
    <property type="component" value="Chromosome 2"/>
</dbReference>
<dbReference type="InterPro" id="IPR052091">
    <property type="entry name" value="Beta-ala_Activ/Resist"/>
</dbReference>
<evidence type="ECO:0000313" key="4">
    <source>
        <dbReference type="EMBL" id="PRQ47729.1"/>
    </source>
</evidence>